<dbReference type="SUPFAM" id="SSF48239">
    <property type="entry name" value="Terpenoid cyclases/Protein prenyltransferases"/>
    <property type="match status" value="1"/>
</dbReference>
<protein>
    <submittedName>
        <fullName evidence="3">Ig-like domain-containing protein</fullName>
    </submittedName>
</protein>
<organism evidence="3 4">
    <name type="scientific">Kurthia gibsonii</name>
    <dbReference type="NCBI Taxonomy" id="33946"/>
    <lineage>
        <taxon>Bacteria</taxon>
        <taxon>Bacillati</taxon>
        <taxon>Bacillota</taxon>
        <taxon>Bacilli</taxon>
        <taxon>Bacillales</taxon>
        <taxon>Caryophanaceae</taxon>
        <taxon>Kurthia</taxon>
    </lineage>
</organism>
<evidence type="ECO:0000256" key="1">
    <source>
        <dbReference type="SAM" id="SignalP"/>
    </source>
</evidence>
<dbReference type="EMBL" id="JBCEWA010000004">
    <property type="protein sequence ID" value="MEL5987939.1"/>
    <property type="molecule type" value="Genomic_DNA"/>
</dbReference>
<dbReference type="InterPro" id="IPR013783">
    <property type="entry name" value="Ig-like_fold"/>
</dbReference>
<evidence type="ECO:0000313" key="3">
    <source>
        <dbReference type="EMBL" id="MEL5987939.1"/>
    </source>
</evidence>
<reference evidence="3 4" key="1">
    <citation type="submission" date="2024-04" db="EMBL/GenBank/DDBJ databases">
        <authorList>
            <person name="Wu Y.S."/>
            <person name="Zhang L."/>
        </authorList>
    </citation>
    <scope>NUCLEOTIDE SEQUENCE [LARGE SCALE GENOMIC DNA]</scope>
    <source>
        <strain evidence="3 4">KG-01</strain>
    </source>
</reference>
<dbReference type="CDD" id="cd00688">
    <property type="entry name" value="ISOPREN_C2_like"/>
    <property type="match status" value="1"/>
</dbReference>
<dbReference type="Pfam" id="PF17936">
    <property type="entry name" value="Big_6"/>
    <property type="match status" value="1"/>
</dbReference>
<dbReference type="InterPro" id="IPR008930">
    <property type="entry name" value="Terpenoid_cyclase/PrenylTrfase"/>
</dbReference>
<feature type="domain" description="Bacterial Ig" evidence="2">
    <location>
        <begin position="350"/>
        <end position="431"/>
    </location>
</feature>
<evidence type="ECO:0000259" key="2">
    <source>
        <dbReference type="Pfam" id="PF17936"/>
    </source>
</evidence>
<proteinExistence type="predicted"/>
<gene>
    <name evidence="3" type="ORF">AAF454_05870</name>
</gene>
<keyword evidence="4" id="KW-1185">Reference proteome</keyword>
<dbReference type="Proteomes" id="UP001398420">
    <property type="component" value="Unassembled WGS sequence"/>
</dbReference>
<sequence length="514" mass="55305">MFKSKWVIPATLSAALVVSAVPATALQAEAKVPTVKKVDVANTLKATSNYYYSLPDVSTPTYQSSDAVLNFARSNYAVSKDYYTTFYKDVERELKKQKGQFNGSPGALSKIILAITAIGKDPKNVAGYNLINLLGDKLVAGKAAKSLYITDYLYVLRALEAKDYSFPAGEKYADFSRKSMVDYLVSTQFENGGFSWAEDVENGVSVDMAAMVLSALANYDSDPAVKASIRKGLDYMSSQLTDVAGYSPWGGNSVDSQAQVVIALTENGINPKTARSFIKNGHWAVSNMLLNFDATTGGFKTTPDQKKPQLFATTSAMLGLVAYDRYASDKNTFFDLADAKASSLKYDTTAPKSLSVTKVANTTKTISGTTEPYATVTIYNGSKKLTTVQADAKGKFSYPVKTAFKANATVKFYVTDLAGNKSKAITQKVADRLTPATPKVSKLVKGAKKVTGSTTKGATVYAKIGSKTYKATASTKTGSFSIKVPTLKEKTKVKVYAKKSNYTSKSVTVTVKSK</sequence>
<dbReference type="RefSeq" id="WP_342302786.1">
    <property type="nucleotide sequence ID" value="NZ_JBCEWA010000004.1"/>
</dbReference>
<accession>A0ABU9LLS1</accession>
<dbReference type="InterPro" id="IPR041498">
    <property type="entry name" value="Big_6"/>
</dbReference>
<feature type="signal peptide" evidence="1">
    <location>
        <begin position="1"/>
        <end position="30"/>
    </location>
</feature>
<keyword evidence="1" id="KW-0732">Signal</keyword>
<dbReference type="Gene3D" id="1.50.10.20">
    <property type="match status" value="1"/>
</dbReference>
<feature type="chain" id="PRO_5047181990" evidence="1">
    <location>
        <begin position="31"/>
        <end position="514"/>
    </location>
</feature>
<name>A0ABU9LLS1_9BACL</name>
<dbReference type="Gene3D" id="2.60.40.10">
    <property type="entry name" value="Immunoglobulins"/>
    <property type="match status" value="1"/>
</dbReference>
<evidence type="ECO:0000313" key="4">
    <source>
        <dbReference type="Proteomes" id="UP001398420"/>
    </source>
</evidence>
<comment type="caution">
    <text evidence="3">The sequence shown here is derived from an EMBL/GenBank/DDBJ whole genome shotgun (WGS) entry which is preliminary data.</text>
</comment>